<dbReference type="InterPro" id="IPR006624">
    <property type="entry name" value="Beta-propeller_rpt_TECPR"/>
</dbReference>
<dbReference type="Proteomes" id="UP001499863">
    <property type="component" value="Unassembled WGS sequence"/>
</dbReference>
<keyword evidence="3" id="KW-1185">Reference proteome</keyword>
<dbReference type="Pfam" id="PF19193">
    <property type="entry name" value="Tectonin"/>
    <property type="match status" value="1"/>
</dbReference>
<protein>
    <submittedName>
        <fullName evidence="2">Uncharacterized protein</fullName>
    </submittedName>
</protein>
<reference evidence="3" key="1">
    <citation type="journal article" date="2019" name="Int. J. Syst. Evol. Microbiol.">
        <title>The Global Catalogue of Microorganisms (GCM) 10K type strain sequencing project: providing services to taxonomists for standard genome sequencing and annotation.</title>
        <authorList>
            <consortium name="The Broad Institute Genomics Platform"/>
            <consortium name="The Broad Institute Genome Sequencing Center for Infectious Disease"/>
            <person name="Wu L."/>
            <person name="Ma J."/>
        </authorList>
    </citation>
    <scope>NUCLEOTIDE SEQUENCE [LARGE SCALE GENOMIC DNA]</scope>
    <source>
        <strain evidence="3">JCM 12393</strain>
    </source>
</reference>
<dbReference type="SMART" id="SM00706">
    <property type="entry name" value="TECPR"/>
    <property type="match status" value="1"/>
</dbReference>
<comment type="caution">
    <text evidence="2">The sequence shown here is derived from an EMBL/GenBank/DDBJ whole genome shotgun (WGS) entry which is preliminary data.</text>
</comment>
<feature type="region of interest" description="Disordered" evidence="1">
    <location>
        <begin position="50"/>
        <end position="72"/>
    </location>
</feature>
<sequence length="72" mass="7392">MWGVNAGSVIYWYTNDDADTWINIPGALSDIGAGADGTVWGVNGGNQIFRYTGDQDGSNPGPSSRAAPATSG</sequence>
<name>A0ABP4J4U2_9ACTN</name>
<organism evidence="2 3">
    <name type="scientific">Kitasatospora putterlickiae</name>
    <dbReference type="NCBI Taxonomy" id="221725"/>
    <lineage>
        <taxon>Bacteria</taxon>
        <taxon>Bacillati</taxon>
        <taxon>Actinomycetota</taxon>
        <taxon>Actinomycetes</taxon>
        <taxon>Kitasatosporales</taxon>
        <taxon>Streptomycetaceae</taxon>
        <taxon>Kitasatospora</taxon>
    </lineage>
</organism>
<evidence type="ECO:0000313" key="2">
    <source>
        <dbReference type="EMBL" id="GAA1403577.1"/>
    </source>
</evidence>
<dbReference type="EMBL" id="BAAAKJ010000259">
    <property type="protein sequence ID" value="GAA1403577.1"/>
    <property type="molecule type" value="Genomic_DNA"/>
</dbReference>
<proteinExistence type="predicted"/>
<evidence type="ECO:0000256" key="1">
    <source>
        <dbReference type="SAM" id="MobiDB-lite"/>
    </source>
</evidence>
<accession>A0ABP4J4U2</accession>
<gene>
    <name evidence="2" type="ORF">GCM10009639_48590</name>
</gene>
<evidence type="ECO:0000313" key="3">
    <source>
        <dbReference type="Proteomes" id="UP001499863"/>
    </source>
</evidence>